<dbReference type="Proteomes" id="UP000028780">
    <property type="component" value="Chromosome"/>
</dbReference>
<dbReference type="Proteomes" id="UP000215374">
    <property type="component" value="Chromosome 1"/>
</dbReference>
<dbReference type="OrthoDB" id="4411029at2"/>
<reference evidence="2 4" key="2">
    <citation type="submission" date="2017-06" db="EMBL/GenBank/DDBJ databases">
        <authorList>
            <consortium name="Pathogen Informatics"/>
        </authorList>
    </citation>
    <scope>NUCLEOTIDE SEQUENCE [LARGE SCALE GENOMIC DNA]</scope>
    <source>
        <strain evidence="2 4">NCTC13015</strain>
    </source>
</reference>
<gene>
    <name evidence="1" type="ORF">CIMIT_02095</name>
    <name evidence="2" type="ORF">SAMEA4535761_00485</name>
</gene>
<organism evidence="1 3">
    <name type="scientific">Corynebacterium imitans</name>
    <dbReference type="NCBI Taxonomy" id="156978"/>
    <lineage>
        <taxon>Bacteria</taxon>
        <taxon>Bacillati</taxon>
        <taxon>Actinomycetota</taxon>
        <taxon>Actinomycetes</taxon>
        <taxon>Mycobacteriales</taxon>
        <taxon>Corynebacteriaceae</taxon>
        <taxon>Corynebacterium</taxon>
    </lineage>
</organism>
<evidence type="ECO:0000313" key="2">
    <source>
        <dbReference type="EMBL" id="SNV59032.1"/>
    </source>
</evidence>
<evidence type="ECO:0000313" key="3">
    <source>
        <dbReference type="Proteomes" id="UP000028780"/>
    </source>
</evidence>
<sequence>MTGEQQELALLEQQLGVVHIDNVKPRTEEERWVIPGVVHSTNTLLYGASSAGKSLAVAHIIASLTDGRDFLGIKPNARGVRVLVLCSDAGAELEYRERLGALEARADVDFLTGVGIKPQAWWNTVHEYSRRAGHGLVVIDHASGVLDGDEMEKPPWKQLWQERVAPFGLPVILVAHASDYVGPTGPSHRVMGNSGASHFARCEVEIYRTSTNAYGDSLRVLRSKSRDGLGVQRRYRIVDQAMVRDEQAEEQAADKTRQRSAQALDKNARVAQLAAGSAGKNKAEVARDIAGRAGLAENSIRAKKLTQLEKGGLLVQSTNSAGGMYSPGPALQAAVV</sequence>
<evidence type="ECO:0000313" key="4">
    <source>
        <dbReference type="Proteomes" id="UP000215374"/>
    </source>
</evidence>
<reference evidence="1 3" key="1">
    <citation type="submission" date="2014-08" db="EMBL/GenBank/DDBJ databases">
        <title>Complete genome sequence of Corynebacterium imitans DSM 44264, isolated from a five-month-old boy with suspected pharyngeal diphtheria.</title>
        <authorList>
            <person name="Mollmann S."/>
            <person name="Albersmeier A."/>
            <person name="Ruckert C."/>
            <person name="Tauch A."/>
        </authorList>
    </citation>
    <scope>NUCLEOTIDE SEQUENCE [LARGE SCALE GENOMIC DNA]</scope>
    <source>
        <strain evidence="1 3">DSM 44264</strain>
    </source>
</reference>
<proteinExistence type="predicted"/>
<accession>A0A076NHL1</accession>
<dbReference type="Gene3D" id="3.40.50.300">
    <property type="entry name" value="P-loop containing nucleotide triphosphate hydrolases"/>
    <property type="match status" value="1"/>
</dbReference>
<dbReference type="KEGG" id="cii:CIMIT_02095"/>
<evidence type="ECO:0000313" key="1">
    <source>
        <dbReference type="EMBL" id="AIJ32858.1"/>
    </source>
</evidence>
<dbReference type="eggNOG" id="COG1066">
    <property type="taxonomic scope" value="Bacteria"/>
</dbReference>
<dbReference type="HOGENOM" id="CLU_830844_0_0_11"/>
<dbReference type="EMBL" id="LT906467">
    <property type="protein sequence ID" value="SNV59032.1"/>
    <property type="molecule type" value="Genomic_DNA"/>
</dbReference>
<dbReference type="RefSeq" id="WP_038588480.1">
    <property type="nucleotide sequence ID" value="NZ_CP009211.1"/>
</dbReference>
<dbReference type="EMBL" id="CP009211">
    <property type="protein sequence ID" value="AIJ32858.1"/>
    <property type="molecule type" value="Genomic_DNA"/>
</dbReference>
<dbReference type="Pfam" id="PF13481">
    <property type="entry name" value="AAA_25"/>
    <property type="match status" value="1"/>
</dbReference>
<dbReference type="InterPro" id="IPR027417">
    <property type="entry name" value="P-loop_NTPase"/>
</dbReference>
<protein>
    <submittedName>
        <fullName evidence="1">Uncharacterized protein</fullName>
    </submittedName>
</protein>
<dbReference type="AlphaFoldDB" id="A0A076NHL1"/>
<dbReference type="SUPFAM" id="SSF52540">
    <property type="entry name" value="P-loop containing nucleoside triphosphate hydrolases"/>
    <property type="match status" value="1"/>
</dbReference>
<name>A0A076NHL1_9CORY</name>
<keyword evidence="3" id="KW-1185">Reference proteome</keyword>